<evidence type="ECO:0000259" key="1">
    <source>
        <dbReference type="Pfam" id="PF00112"/>
    </source>
</evidence>
<proteinExistence type="predicted"/>
<name>A0A6C0CR06_9ZZZZ</name>
<dbReference type="AlphaFoldDB" id="A0A6C0CR06"/>
<sequence>MIISFISSYFINLILSSWLIATPLYTNLQHDFPPVFEQERLKSCSSNAVVSTLMYKMKHENKIPFPVMKSRLDLYWNSRFRSFTPFFDSGSHIKDALETLKRRGICDEATRPYVIQNALFPSNVACAREAHKTKITNYGTMKLDIDEIKRSLLKKNPIIIDFQMYESLFSKKSIITGHVQVPTKKEKYLGNHAIVITGFNDITKTVIARNSWGYRYDTGNMYFPYEYFTPKLKLINHLYVINAVTLK</sequence>
<dbReference type="Gene3D" id="3.90.70.10">
    <property type="entry name" value="Cysteine proteinases"/>
    <property type="match status" value="1"/>
</dbReference>
<dbReference type="PROSITE" id="PS00639">
    <property type="entry name" value="THIOL_PROTEASE_HIS"/>
    <property type="match status" value="1"/>
</dbReference>
<reference evidence="2" key="1">
    <citation type="journal article" date="2020" name="Nature">
        <title>Giant virus diversity and host interactions through global metagenomics.</title>
        <authorList>
            <person name="Schulz F."/>
            <person name="Roux S."/>
            <person name="Paez-Espino D."/>
            <person name="Jungbluth S."/>
            <person name="Walsh D.A."/>
            <person name="Denef V.J."/>
            <person name="McMahon K.D."/>
            <person name="Konstantinidis K.T."/>
            <person name="Eloe-Fadrosh E.A."/>
            <person name="Kyrpides N.C."/>
            <person name="Woyke T."/>
        </authorList>
    </citation>
    <scope>NUCLEOTIDE SEQUENCE</scope>
    <source>
        <strain evidence="2">GVMAG-M-3300021473-15</strain>
    </source>
</reference>
<protein>
    <recommendedName>
        <fullName evidence="1">Peptidase C1A papain C-terminal domain-containing protein</fullName>
    </recommendedName>
</protein>
<organism evidence="2">
    <name type="scientific">viral metagenome</name>
    <dbReference type="NCBI Taxonomy" id="1070528"/>
    <lineage>
        <taxon>unclassified sequences</taxon>
        <taxon>metagenomes</taxon>
        <taxon>organismal metagenomes</taxon>
    </lineage>
</organism>
<accession>A0A6C0CR06</accession>
<dbReference type="GO" id="GO:0008234">
    <property type="term" value="F:cysteine-type peptidase activity"/>
    <property type="evidence" value="ECO:0007669"/>
    <property type="project" value="InterPro"/>
</dbReference>
<dbReference type="Pfam" id="PF00112">
    <property type="entry name" value="Peptidase_C1"/>
    <property type="match status" value="1"/>
</dbReference>
<dbReference type="GO" id="GO:0006508">
    <property type="term" value="P:proteolysis"/>
    <property type="evidence" value="ECO:0007669"/>
    <property type="project" value="InterPro"/>
</dbReference>
<feature type="domain" description="Peptidase C1A papain C-terminal" evidence="1">
    <location>
        <begin position="89"/>
        <end position="218"/>
    </location>
</feature>
<dbReference type="SUPFAM" id="SSF54001">
    <property type="entry name" value="Cysteine proteinases"/>
    <property type="match status" value="1"/>
</dbReference>
<dbReference type="InterPro" id="IPR038765">
    <property type="entry name" value="Papain-like_cys_pep_sf"/>
</dbReference>
<dbReference type="EMBL" id="MN739474">
    <property type="protein sequence ID" value="QHT06723.1"/>
    <property type="molecule type" value="Genomic_DNA"/>
</dbReference>
<evidence type="ECO:0000313" key="2">
    <source>
        <dbReference type="EMBL" id="QHT06723.1"/>
    </source>
</evidence>
<dbReference type="CDD" id="cd02619">
    <property type="entry name" value="Peptidase_C1"/>
    <property type="match status" value="1"/>
</dbReference>
<dbReference type="InterPro" id="IPR000668">
    <property type="entry name" value="Peptidase_C1A_C"/>
</dbReference>
<dbReference type="InterPro" id="IPR025660">
    <property type="entry name" value="Pept_his_AS"/>
</dbReference>